<evidence type="ECO:0000313" key="3">
    <source>
        <dbReference type="EMBL" id="OGN06871.1"/>
    </source>
</evidence>
<name>A0A1F8F158_9BACT</name>
<dbReference type="Pfam" id="PF20803">
    <property type="entry name" value="PaaX_M"/>
    <property type="match status" value="1"/>
</dbReference>
<evidence type="ECO:0000259" key="2">
    <source>
        <dbReference type="Pfam" id="PF20803"/>
    </source>
</evidence>
<dbReference type="Proteomes" id="UP000178023">
    <property type="component" value="Unassembled WGS sequence"/>
</dbReference>
<dbReference type="AlphaFoldDB" id="A0A1F8F158"/>
<evidence type="ECO:0000313" key="4">
    <source>
        <dbReference type="Proteomes" id="UP000178023"/>
    </source>
</evidence>
<comment type="caution">
    <text evidence="3">The sequence shown here is derived from an EMBL/GenBank/DDBJ whole genome shotgun (WGS) entry which is preliminary data.</text>
</comment>
<protein>
    <recommendedName>
        <fullName evidence="2">Transcriptional repressor PaaX-like central Cas2-like domain-containing protein</fullName>
    </recommendedName>
</protein>
<accession>A0A1F8F158</accession>
<organism evidence="3 4">
    <name type="scientific">Candidatus Yanofskybacteria bacterium RIFCSPHIGHO2_01_FULL_45_42</name>
    <dbReference type="NCBI Taxonomy" id="1802671"/>
    <lineage>
        <taxon>Bacteria</taxon>
        <taxon>Candidatus Yanofskyibacteriota</taxon>
    </lineage>
</organism>
<gene>
    <name evidence="3" type="ORF">A2750_02880</name>
</gene>
<evidence type="ECO:0000256" key="1">
    <source>
        <dbReference type="SAM" id="Phobius"/>
    </source>
</evidence>
<keyword evidence="1" id="KW-1133">Transmembrane helix</keyword>
<dbReference type="InterPro" id="IPR048846">
    <property type="entry name" value="PaaX-like_central"/>
</dbReference>
<feature type="domain" description="Transcriptional repressor PaaX-like central Cas2-like" evidence="2">
    <location>
        <begin position="102"/>
        <end position="168"/>
    </location>
</feature>
<proteinExistence type="predicted"/>
<sequence>MSRSNIKNSFSYKLLKAIAVGGMVMVAAGNPYFGLGAFKAIRKELKRKKWRQFYKELWKLKHLKRVNVSSSPDGTYAVEIAQMGKSTLIKYDLDNLSIKPMHNWDGYWRLFFFDIPADKKGRHSLLAKLRELGFVKVQKSLWAHPFECREELAVISKAFEVEPYVKHCLAYDFDTDWKLIKDFERINGIKLKDRN</sequence>
<reference evidence="3 4" key="1">
    <citation type="journal article" date="2016" name="Nat. Commun.">
        <title>Thousands of microbial genomes shed light on interconnected biogeochemical processes in an aquifer system.</title>
        <authorList>
            <person name="Anantharaman K."/>
            <person name="Brown C.T."/>
            <person name="Hug L.A."/>
            <person name="Sharon I."/>
            <person name="Castelle C.J."/>
            <person name="Probst A.J."/>
            <person name="Thomas B.C."/>
            <person name="Singh A."/>
            <person name="Wilkins M.J."/>
            <person name="Karaoz U."/>
            <person name="Brodie E.L."/>
            <person name="Williams K.H."/>
            <person name="Hubbard S.S."/>
            <person name="Banfield J.F."/>
        </authorList>
    </citation>
    <scope>NUCLEOTIDE SEQUENCE [LARGE SCALE GENOMIC DNA]</scope>
</reference>
<dbReference type="Gene3D" id="3.30.70.2650">
    <property type="match status" value="1"/>
</dbReference>
<dbReference type="EMBL" id="MGJL01000033">
    <property type="protein sequence ID" value="OGN06871.1"/>
    <property type="molecule type" value="Genomic_DNA"/>
</dbReference>
<keyword evidence="1" id="KW-0812">Transmembrane</keyword>
<feature type="transmembrane region" description="Helical" evidence="1">
    <location>
        <begin position="17"/>
        <end position="41"/>
    </location>
</feature>
<keyword evidence="1" id="KW-0472">Membrane</keyword>